<keyword evidence="1 3" id="KW-0853">WD repeat</keyword>
<dbReference type="Pfam" id="PF00400">
    <property type="entry name" value="WD40"/>
    <property type="match status" value="4"/>
</dbReference>
<dbReference type="SMART" id="SM00668">
    <property type="entry name" value="CTLH"/>
    <property type="match status" value="1"/>
</dbReference>
<evidence type="ECO:0000256" key="1">
    <source>
        <dbReference type="ARBA" id="ARBA00022574"/>
    </source>
</evidence>
<dbReference type="PROSITE" id="PS50897">
    <property type="entry name" value="CTLH"/>
    <property type="match status" value="1"/>
</dbReference>
<feature type="domain" description="CTLH" evidence="5">
    <location>
        <begin position="104"/>
        <end position="152"/>
    </location>
</feature>
<dbReference type="SUPFAM" id="SSF50978">
    <property type="entry name" value="WD40 repeat-like"/>
    <property type="match status" value="1"/>
</dbReference>
<evidence type="ECO:0000256" key="4">
    <source>
        <dbReference type="SAM" id="MobiDB-lite"/>
    </source>
</evidence>
<dbReference type="InterPro" id="IPR001680">
    <property type="entry name" value="WD40_rpt"/>
</dbReference>
<dbReference type="Gene3D" id="2.130.10.10">
    <property type="entry name" value="YVTN repeat-like/Quinoprotein amine dehydrogenase"/>
    <property type="match status" value="2"/>
</dbReference>
<evidence type="ECO:0000256" key="2">
    <source>
        <dbReference type="ARBA" id="ARBA00022737"/>
    </source>
</evidence>
<feature type="compositionally biased region" description="Polar residues" evidence="4">
    <location>
        <begin position="18"/>
        <end position="40"/>
    </location>
</feature>
<feature type="repeat" description="WD" evidence="3">
    <location>
        <begin position="282"/>
        <end position="323"/>
    </location>
</feature>
<feature type="region of interest" description="Disordered" evidence="4">
    <location>
        <begin position="1"/>
        <end position="50"/>
    </location>
</feature>
<dbReference type="InterPro" id="IPR006594">
    <property type="entry name" value="LisH"/>
</dbReference>
<dbReference type="SMART" id="SM00320">
    <property type="entry name" value="WD40"/>
    <property type="match status" value="7"/>
</dbReference>
<dbReference type="InterPro" id="IPR019775">
    <property type="entry name" value="WD40_repeat_CS"/>
</dbReference>
<name>A0AAW2K573_SESRA</name>
<dbReference type="AlphaFoldDB" id="A0AAW2K573"/>
<organism evidence="6">
    <name type="scientific">Sesamum radiatum</name>
    <name type="common">Black benniseed</name>
    <dbReference type="NCBI Taxonomy" id="300843"/>
    <lineage>
        <taxon>Eukaryota</taxon>
        <taxon>Viridiplantae</taxon>
        <taxon>Streptophyta</taxon>
        <taxon>Embryophyta</taxon>
        <taxon>Tracheophyta</taxon>
        <taxon>Spermatophyta</taxon>
        <taxon>Magnoliopsida</taxon>
        <taxon>eudicotyledons</taxon>
        <taxon>Gunneridae</taxon>
        <taxon>Pentapetalae</taxon>
        <taxon>asterids</taxon>
        <taxon>lamiids</taxon>
        <taxon>Lamiales</taxon>
        <taxon>Pedaliaceae</taxon>
        <taxon>Sesamum</taxon>
    </lineage>
</organism>
<evidence type="ECO:0000313" key="6">
    <source>
        <dbReference type="EMBL" id="KAL0301707.1"/>
    </source>
</evidence>
<dbReference type="PROSITE" id="PS50896">
    <property type="entry name" value="LISH"/>
    <property type="match status" value="1"/>
</dbReference>
<accession>A0AAW2K573</accession>
<dbReference type="SMART" id="SM00667">
    <property type="entry name" value="LisH"/>
    <property type="match status" value="1"/>
</dbReference>
<dbReference type="EMBL" id="JACGWJ010000030">
    <property type="protein sequence ID" value="KAL0301707.1"/>
    <property type="molecule type" value="Genomic_DNA"/>
</dbReference>
<dbReference type="PANTHER" id="PTHR22838:SF0">
    <property type="entry name" value="WD REPEAT-CONTAINING PROTEIN 26"/>
    <property type="match status" value="1"/>
</dbReference>
<dbReference type="InterPro" id="IPR015943">
    <property type="entry name" value="WD40/YVTN_repeat-like_dom_sf"/>
</dbReference>
<proteinExistence type="predicted"/>
<evidence type="ECO:0000259" key="5">
    <source>
        <dbReference type="PROSITE" id="PS50897"/>
    </source>
</evidence>
<dbReference type="InterPro" id="IPR051350">
    <property type="entry name" value="WD_repeat-ST_regulator"/>
</dbReference>
<reference evidence="6" key="1">
    <citation type="submission" date="2020-06" db="EMBL/GenBank/DDBJ databases">
        <authorList>
            <person name="Li T."/>
            <person name="Hu X."/>
            <person name="Zhang T."/>
            <person name="Song X."/>
            <person name="Zhang H."/>
            <person name="Dai N."/>
            <person name="Sheng W."/>
            <person name="Hou X."/>
            <person name="Wei L."/>
        </authorList>
    </citation>
    <scope>NUCLEOTIDE SEQUENCE</scope>
    <source>
        <strain evidence="6">G02</strain>
        <tissue evidence="6">Leaf</tissue>
    </source>
</reference>
<dbReference type="PROSITE" id="PS00678">
    <property type="entry name" value="WD_REPEATS_1"/>
    <property type="match status" value="1"/>
</dbReference>
<dbReference type="PROSITE" id="PS50294">
    <property type="entry name" value="WD_REPEATS_REGION"/>
    <property type="match status" value="3"/>
</dbReference>
<protein>
    <submittedName>
        <fullName evidence="6">WD repeat-containing protein 26</fullName>
    </submittedName>
</protein>
<dbReference type="PROSITE" id="PS50082">
    <property type="entry name" value="WD_REPEATS_2"/>
    <property type="match status" value="3"/>
</dbReference>
<comment type="caution">
    <text evidence="6">The sequence shown here is derived from an EMBL/GenBank/DDBJ whole genome shotgun (WGS) entry which is preliminary data.</text>
</comment>
<dbReference type="PANTHER" id="PTHR22838">
    <property type="entry name" value="WD REPEAT PROTEIN 26-RELATED"/>
    <property type="match status" value="1"/>
</dbReference>
<feature type="repeat" description="WD" evidence="3">
    <location>
        <begin position="327"/>
        <end position="368"/>
    </location>
</feature>
<evidence type="ECO:0000256" key="3">
    <source>
        <dbReference type="PROSITE-ProRule" id="PRU00221"/>
    </source>
</evidence>
<dbReference type="CDD" id="cd00200">
    <property type="entry name" value="WD40"/>
    <property type="match status" value="1"/>
</dbReference>
<dbReference type="InterPro" id="IPR036322">
    <property type="entry name" value="WD40_repeat_dom_sf"/>
</dbReference>
<reference evidence="6" key="2">
    <citation type="journal article" date="2024" name="Plant">
        <title>Genomic evolution and insights into agronomic trait innovations of Sesamum species.</title>
        <authorList>
            <person name="Miao H."/>
            <person name="Wang L."/>
            <person name="Qu L."/>
            <person name="Liu H."/>
            <person name="Sun Y."/>
            <person name="Le M."/>
            <person name="Wang Q."/>
            <person name="Wei S."/>
            <person name="Zheng Y."/>
            <person name="Lin W."/>
            <person name="Duan Y."/>
            <person name="Cao H."/>
            <person name="Xiong S."/>
            <person name="Wang X."/>
            <person name="Wei L."/>
            <person name="Li C."/>
            <person name="Ma Q."/>
            <person name="Ju M."/>
            <person name="Zhao R."/>
            <person name="Li G."/>
            <person name="Mu C."/>
            <person name="Tian Q."/>
            <person name="Mei H."/>
            <person name="Zhang T."/>
            <person name="Gao T."/>
            <person name="Zhang H."/>
        </authorList>
    </citation>
    <scope>NUCLEOTIDE SEQUENCE</scope>
    <source>
        <strain evidence="6">G02</strain>
    </source>
</reference>
<gene>
    <name evidence="6" type="ORF">Sradi_6447500</name>
</gene>
<dbReference type="Pfam" id="PF23627">
    <property type="entry name" value="LisH_WDR26"/>
    <property type="match status" value="1"/>
</dbReference>
<keyword evidence="2" id="KW-0677">Repeat</keyword>
<sequence>MGGVEDDEPPSKRVKVSSGESGDLSNGLSVSEEGSCSLSDSMARLPASQEDDEVVGSRGVIKKVELVRIIAEALYSLGYSKTGARLEEESGIPLRSTLIDSFMQQILDGKWDESVATLHEINLMDETIVKLASFVILEQKFFELLDGDKVMDALKTLRIEIAPLCINDDRVRELSYFIVSPSVNLLEGTSGQESRIKSRKSLLEELQKLLPPAVMIPENRLVHLVEQALGFQTDACRFHNSSVGEMSLLTDHQCGRDQIPCQTLQGSIDCFATFRYISALILREHSDEVWFLEFSHNGKFLASSSGDCLVIIWEVKVDGQVSMKHKLSGHLKPVNYVSWSPDDLELLTCGVEETVRRWNVASGECLHVYEKSGFGLVSCGWAPDGKVYFLVLLIKSISMWDQDGKEIECWKGQKTSRIADLGITANGKELITVCKESTILLFGWETKSEKFIEEDQTIISFALSEDRKFLLISLSNEELHLWNIDGSAKLVAKYKGHKRSRFVVRSCFGGLNQAFIASGSEDSQVYIWHRLSGELILTLAGHSGAVNCVSWNPTNPHMLASASDDRTIRIWGLSRLQYSNRYSVPNDDTTTTGAEDKR</sequence>
<feature type="repeat" description="WD" evidence="3">
    <location>
        <begin position="539"/>
        <end position="581"/>
    </location>
</feature>
<dbReference type="InterPro" id="IPR006595">
    <property type="entry name" value="CTLH_C"/>
</dbReference>